<dbReference type="EMBL" id="JAIWYP010000001">
    <property type="protein sequence ID" value="KAH3891067.1"/>
    <property type="molecule type" value="Genomic_DNA"/>
</dbReference>
<gene>
    <name evidence="1" type="ORF">DPMN_015158</name>
</gene>
<name>A0A9D4N796_DREPO</name>
<proteinExistence type="predicted"/>
<evidence type="ECO:0000313" key="1">
    <source>
        <dbReference type="EMBL" id="KAH3891067.1"/>
    </source>
</evidence>
<keyword evidence="2" id="KW-1185">Reference proteome</keyword>
<accession>A0A9D4N796</accession>
<reference evidence="1" key="2">
    <citation type="submission" date="2020-11" db="EMBL/GenBank/DDBJ databases">
        <authorList>
            <person name="McCartney M.A."/>
            <person name="Auch B."/>
            <person name="Kono T."/>
            <person name="Mallez S."/>
            <person name="Becker A."/>
            <person name="Gohl D.M."/>
            <person name="Silverstein K.A.T."/>
            <person name="Koren S."/>
            <person name="Bechman K.B."/>
            <person name="Herman A."/>
            <person name="Abrahante J.E."/>
            <person name="Garbe J."/>
        </authorList>
    </citation>
    <scope>NUCLEOTIDE SEQUENCE</scope>
    <source>
        <strain evidence="1">Duluth1</strain>
        <tissue evidence="1">Whole animal</tissue>
    </source>
</reference>
<organism evidence="1 2">
    <name type="scientific">Dreissena polymorpha</name>
    <name type="common">Zebra mussel</name>
    <name type="synonym">Mytilus polymorpha</name>
    <dbReference type="NCBI Taxonomy" id="45954"/>
    <lineage>
        <taxon>Eukaryota</taxon>
        <taxon>Metazoa</taxon>
        <taxon>Spiralia</taxon>
        <taxon>Lophotrochozoa</taxon>
        <taxon>Mollusca</taxon>
        <taxon>Bivalvia</taxon>
        <taxon>Autobranchia</taxon>
        <taxon>Heteroconchia</taxon>
        <taxon>Euheterodonta</taxon>
        <taxon>Imparidentia</taxon>
        <taxon>Neoheterodontei</taxon>
        <taxon>Myida</taxon>
        <taxon>Dreissenoidea</taxon>
        <taxon>Dreissenidae</taxon>
        <taxon>Dreissena</taxon>
    </lineage>
</organism>
<reference evidence="1" key="1">
    <citation type="journal article" date="2019" name="bioRxiv">
        <title>The Genome of the Zebra Mussel, Dreissena polymorpha: A Resource for Invasive Species Research.</title>
        <authorList>
            <person name="McCartney M.A."/>
            <person name="Auch B."/>
            <person name="Kono T."/>
            <person name="Mallez S."/>
            <person name="Zhang Y."/>
            <person name="Obille A."/>
            <person name="Becker A."/>
            <person name="Abrahante J.E."/>
            <person name="Garbe J."/>
            <person name="Badalamenti J.P."/>
            <person name="Herman A."/>
            <person name="Mangelson H."/>
            <person name="Liachko I."/>
            <person name="Sullivan S."/>
            <person name="Sone E.D."/>
            <person name="Koren S."/>
            <person name="Silverstein K.A.T."/>
            <person name="Beckman K.B."/>
            <person name="Gohl D.M."/>
        </authorList>
    </citation>
    <scope>NUCLEOTIDE SEQUENCE</scope>
    <source>
        <strain evidence="1">Duluth1</strain>
        <tissue evidence="1">Whole animal</tissue>
    </source>
</reference>
<dbReference type="Proteomes" id="UP000828390">
    <property type="component" value="Unassembled WGS sequence"/>
</dbReference>
<dbReference type="AlphaFoldDB" id="A0A9D4N796"/>
<evidence type="ECO:0000313" key="2">
    <source>
        <dbReference type="Proteomes" id="UP000828390"/>
    </source>
</evidence>
<comment type="caution">
    <text evidence="1">The sequence shown here is derived from an EMBL/GenBank/DDBJ whole genome shotgun (WGS) entry which is preliminary data.</text>
</comment>
<sequence length="92" mass="10219">MSNHKIRGPLESKKCDASSPLNQADLKKAQTFSLESIADEEQLNMSDQPYIINLNNEDITRISDVLKQSFGSQISDIVSSIVFAFSVDSIQK</sequence>
<protein>
    <submittedName>
        <fullName evidence="1">Uncharacterized protein</fullName>
    </submittedName>
</protein>